<evidence type="ECO:0000313" key="1">
    <source>
        <dbReference type="EMBL" id="EAQ87752.1"/>
    </source>
</evidence>
<dbReference type="AlphaFoldDB" id="Q2H1H5"/>
<keyword evidence="2" id="KW-1185">Reference proteome</keyword>
<dbReference type="VEuPathDB" id="FungiDB:CHGG_04371"/>
<protein>
    <submittedName>
        <fullName evidence="1">Uncharacterized protein</fullName>
    </submittedName>
</protein>
<dbReference type="HOGENOM" id="CLU_2108743_0_0_1"/>
<accession>Q2H1H5</accession>
<dbReference type="Proteomes" id="UP000001056">
    <property type="component" value="Unassembled WGS sequence"/>
</dbReference>
<gene>
    <name evidence="1" type="ORF">CHGG_04371</name>
</gene>
<sequence>MVTTVKKQPNDGVIWHNPLLSGPSMEQTRVRGPRVDRDDVRTLFSEDVGVGKELAHWQTECRDSVRRFLVGGEKTRVEASLQLNPAYMYLANTWAERSKLTASPAPWCESRPRLW</sequence>
<organism evidence="1 2">
    <name type="scientific">Chaetomium globosum (strain ATCC 6205 / CBS 148.51 / DSM 1962 / NBRC 6347 / NRRL 1970)</name>
    <name type="common">Soil fungus</name>
    <dbReference type="NCBI Taxonomy" id="306901"/>
    <lineage>
        <taxon>Eukaryota</taxon>
        <taxon>Fungi</taxon>
        <taxon>Dikarya</taxon>
        <taxon>Ascomycota</taxon>
        <taxon>Pezizomycotina</taxon>
        <taxon>Sordariomycetes</taxon>
        <taxon>Sordariomycetidae</taxon>
        <taxon>Sordariales</taxon>
        <taxon>Chaetomiaceae</taxon>
        <taxon>Chaetomium</taxon>
    </lineage>
</organism>
<dbReference type="EMBL" id="CH408032">
    <property type="protein sequence ID" value="EAQ87752.1"/>
    <property type="molecule type" value="Genomic_DNA"/>
</dbReference>
<reference evidence="2" key="1">
    <citation type="journal article" date="2015" name="Genome Announc.">
        <title>Draft genome sequence of the cellulolytic fungus Chaetomium globosum.</title>
        <authorList>
            <person name="Cuomo C.A."/>
            <person name="Untereiner W.A."/>
            <person name="Ma L.-J."/>
            <person name="Grabherr M."/>
            <person name="Birren B.W."/>
        </authorList>
    </citation>
    <scope>NUCLEOTIDE SEQUENCE [LARGE SCALE GENOMIC DNA]</scope>
    <source>
        <strain evidence="2">ATCC 6205 / CBS 148.51 / DSM 1962 / NBRC 6347 / NRRL 1970</strain>
    </source>
</reference>
<dbReference type="RefSeq" id="XP_001223585.1">
    <property type="nucleotide sequence ID" value="XM_001223584.1"/>
</dbReference>
<name>Q2H1H5_CHAGB</name>
<dbReference type="InParanoid" id="Q2H1H5"/>
<proteinExistence type="predicted"/>
<evidence type="ECO:0000313" key="2">
    <source>
        <dbReference type="Proteomes" id="UP000001056"/>
    </source>
</evidence>
<dbReference type="GeneID" id="4392711"/>